<evidence type="ECO:0000256" key="1">
    <source>
        <dbReference type="SAM" id="SignalP"/>
    </source>
</evidence>
<dbReference type="Gene3D" id="2.60.120.970">
    <property type="match status" value="1"/>
</dbReference>
<sequence>MTVSLGVLLLWCHVLYAARCLADPLLSLPELEDYSDEELAEQDSGNCSRCGDKGQRRALRLDMIKYQILNQLGLKEAPNVTLKNLPHIPPLDSLLDHYAMQADAPHFVPGPEYGDDDDFYLSAEKVLSFLQPPPNPLELATGDQQLYFQLPSNLQQSQIQSSHLWIHLKPTRHTLHLNMTLYQVDLQASGQIDFIQGKITDFTPEHASFTNWYDYILNHGMFWLTSAQDRGGVKSQAQE</sequence>
<name>A0AAV4QZT1_9ARAC</name>
<dbReference type="AlphaFoldDB" id="A0AAV4QZT1"/>
<feature type="signal peptide" evidence="1">
    <location>
        <begin position="1"/>
        <end position="17"/>
    </location>
</feature>
<gene>
    <name evidence="2" type="primary">MSTN</name>
    <name evidence="2" type="ORF">CDAR_469601</name>
</gene>
<feature type="chain" id="PRO_5043932519" description="Myostatin" evidence="1">
    <location>
        <begin position="18"/>
        <end position="239"/>
    </location>
</feature>
<reference evidence="2 3" key="1">
    <citation type="submission" date="2021-06" db="EMBL/GenBank/DDBJ databases">
        <title>Caerostris darwini draft genome.</title>
        <authorList>
            <person name="Kono N."/>
            <person name="Arakawa K."/>
        </authorList>
    </citation>
    <scope>NUCLEOTIDE SEQUENCE [LARGE SCALE GENOMIC DNA]</scope>
</reference>
<keyword evidence="1" id="KW-0732">Signal</keyword>
<dbReference type="EMBL" id="BPLQ01005287">
    <property type="protein sequence ID" value="GIY13839.1"/>
    <property type="molecule type" value="Genomic_DNA"/>
</dbReference>
<comment type="caution">
    <text evidence="2">The sequence shown here is derived from an EMBL/GenBank/DDBJ whole genome shotgun (WGS) entry which is preliminary data.</text>
</comment>
<organism evidence="2 3">
    <name type="scientific">Caerostris darwini</name>
    <dbReference type="NCBI Taxonomy" id="1538125"/>
    <lineage>
        <taxon>Eukaryota</taxon>
        <taxon>Metazoa</taxon>
        <taxon>Ecdysozoa</taxon>
        <taxon>Arthropoda</taxon>
        <taxon>Chelicerata</taxon>
        <taxon>Arachnida</taxon>
        <taxon>Araneae</taxon>
        <taxon>Araneomorphae</taxon>
        <taxon>Entelegynae</taxon>
        <taxon>Araneoidea</taxon>
        <taxon>Araneidae</taxon>
        <taxon>Caerostris</taxon>
    </lineage>
</organism>
<dbReference type="Proteomes" id="UP001054837">
    <property type="component" value="Unassembled WGS sequence"/>
</dbReference>
<evidence type="ECO:0000313" key="3">
    <source>
        <dbReference type="Proteomes" id="UP001054837"/>
    </source>
</evidence>
<protein>
    <recommendedName>
        <fullName evidence="4">Myostatin</fullName>
    </recommendedName>
</protein>
<evidence type="ECO:0008006" key="4">
    <source>
        <dbReference type="Google" id="ProtNLM"/>
    </source>
</evidence>
<evidence type="ECO:0000313" key="2">
    <source>
        <dbReference type="EMBL" id="GIY13839.1"/>
    </source>
</evidence>
<accession>A0AAV4QZT1</accession>
<keyword evidence="3" id="KW-1185">Reference proteome</keyword>
<proteinExistence type="predicted"/>